<dbReference type="InterPro" id="IPR002146">
    <property type="entry name" value="ATP_synth_b/b'su_bac/chlpt"/>
</dbReference>
<dbReference type="GO" id="GO:0012505">
    <property type="term" value="C:endomembrane system"/>
    <property type="evidence" value="ECO:0007669"/>
    <property type="project" value="UniProtKB-SubCell"/>
</dbReference>
<keyword evidence="3 12" id="KW-0812">Transmembrane</keyword>
<keyword evidence="14" id="KW-0175">Coiled coil</keyword>
<feature type="coiled-coil region" evidence="14">
    <location>
        <begin position="64"/>
        <end position="145"/>
    </location>
</feature>
<keyword evidence="12" id="KW-1003">Cell membrane</keyword>
<evidence type="ECO:0000256" key="6">
    <source>
        <dbReference type="ARBA" id="ARBA00023065"/>
    </source>
</evidence>
<evidence type="ECO:0000313" key="17">
    <source>
        <dbReference type="Proteomes" id="UP000663722"/>
    </source>
</evidence>
<name>A0A975GTL3_9BACT</name>
<dbReference type="AlphaFoldDB" id="A0A975GTL3"/>
<proteinExistence type="inferred from homology"/>
<dbReference type="GO" id="GO:0045259">
    <property type="term" value="C:proton-transporting ATP synthase complex"/>
    <property type="evidence" value="ECO:0007669"/>
    <property type="project" value="UniProtKB-KW"/>
</dbReference>
<sequence>MKRAVIICLMVSVLFFFSGAALGSGGDEGHGAEPKGWIATDTYRVMNFAVLAIALFLILRKPVSQALDARIRGIREQLSELEVRKKDAETELAQYNKKLLLLEQETEKIVAEYIKQGNEAKERILREAESAAEKLEVQASRNIENEFERAKLQLQQDILEKALIKAEQVVKQRITDKDQERLVDEYLEKVVA</sequence>
<protein>
    <recommendedName>
        <fullName evidence="12">ATP synthase subunit b</fullName>
    </recommendedName>
    <alternativeName>
        <fullName evidence="12">ATP synthase F(0) sector subunit b</fullName>
    </alternativeName>
    <alternativeName>
        <fullName evidence="12">ATPase subunit I</fullName>
    </alternativeName>
    <alternativeName>
        <fullName evidence="12">F-type ATPase subunit b</fullName>
        <shortName evidence="12">F-ATPase subunit b</shortName>
    </alternativeName>
</protein>
<evidence type="ECO:0000256" key="15">
    <source>
        <dbReference type="SAM" id="SignalP"/>
    </source>
</evidence>
<evidence type="ECO:0000256" key="4">
    <source>
        <dbReference type="ARBA" id="ARBA00022781"/>
    </source>
</evidence>
<evidence type="ECO:0000256" key="5">
    <source>
        <dbReference type="ARBA" id="ARBA00022989"/>
    </source>
</evidence>
<keyword evidence="5 12" id="KW-1133">Transmembrane helix</keyword>
<comment type="function">
    <text evidence="9 12">F(1)F(0) ATP synthase produces ATP from ADP in the presence of a proton or sodium gradient. F-type ATPases consist of two structural domains, F(1) containing the extramembraneous catalytic core and F(0) containing the membrane proton channel, linked together by a central stalk and a peripheral stalk. During catalysis, ATP synthesis in the catalytic domain of F(1) is coupled via a rotary mechanism of the central stalk subunits to proton translocation.</text>
</comment>
<dbReference type="KEGG" id="dmm:dnm_093060"/>
<comment type="function">
    <text evidence="10">Component of the F(0) channel, it forms part of the peripheral stalk, linking F(1) to F(0). The b'-subunit is a diverged and duplicated form of b found in plants and photosynthetic bacteria.</text>
</comment>
<dbReference type="GO" id="GO:0005886">
    <property type="term" value="C:plasma membrane"/>
    <property type="evidence" value="ECO:0007669"/>
    <property type="project" value="UniProtKB-SubCell"/>
</dbReference>
<keyword evidence="15" id="KW-0732">Signal</keyword>
<evidence type="ECO:0000256" key="11">
    <source>
        <dbReference type="ARBA" id="ARBA00037847"/>
    </source>
</evidence>
<dbReference type="GO" id="GO:0046933">
    <property type="term" value="F:proton-transporting ATP synthase activity, rotational mechanism"/>
    <property type="evidence" value="ECO:0007669"/>
    <property type="project" value="UniProtKB-UniRule"/>
</dbReference>
<evidence type="ECO:0000256" key="3">
    <source>
        <dbReference type="ARBA" id="ARBA00022692"/>
    </source>
</evidence>
<keyword evidence="4 12" id="KW-0375">Hydrogen ion transport</keyword>
<evidence type="ECO:0000256" key="10">
    <source>
        <dbReference type="ARBA" id="ARBA00025614"/>
    </source>
</evidence>
<feature type="transmembrane region" description="Helical" evidence="12">
    <location>
        <begin position="42"/>
        <end position="59"/>
    </location>
</feature>
<evidence type="ECO:0000256" key="7">
    <source>
        <dbReference type="ARBA" id="ARBA00023136"/>
    </source>
</evidence>
<keyword evidence="6 12" id="KW-0406">Ion transport</keyword>
<gene>
    <name evidence="16" type="primary">atpF3</name>
    <name evidence="12" type="synonym">atpF</name>
    <name evidence="16" type="ORF">dnm_093060</name>
</gene>
<dbReference type="Proteomes" id="UP000663722">
    <property type="component" value="Chromosome"/>
</dbReference>
<evidence type="ECO:0000256" key="2">
    <source>
        <dbReference type="ARBA" id="ARBA00022547"/>
    </source>
</evidence>
<evidence type="ECO:0000256" key="14">
    <source>
        <dbReference type="SAM" id="Coils"/>
    </source>
</evidence>
<keyword evidence="17" id="KW-1185">Reference proteome</keyword>
<evidence type="ECO:0000256" key="1">
    <source>
        <dbReference type="ARBA" id="ARBA00022448"/>
    </source>
</evidence>
<evidence type="ECO:0000256" key="13">
    <source>
        <dbReference type="RuleBase" id="RU003848"/>
    </source>
</evidence>
<dbReference type="EMBL" id="CP061800">
    <property type="protein sequence ID" value="QTA93206.1"/>
    <property type="molecule type" value="Genomic_DNA"/>
</dbReference>
<comment type="subcellular location">
    <subcellularLocation>
        <location evidence="12">Cell membrane</location>
        <topology evidence="12">Single-pass membrane protein</topology>
    </subcellularLocation>
    <subcellularLocation>
        <location evidence="11">Endomembrane system</location>
        <topology evidence="11">Single-pass membrane protein</topology>
    </subcellularLocation>
</comment>
<comment type="similarity">
    <text evidence="12 13">Belongs to the ATPase B chain family.</text>
</comment>
<evidence type="ECO:0000256" key="8">
    <source>
        <dbReference type="ARBA" id="ARBA00023310"/>
    </source>
</evidence>
<keyword evidence="8 12" id="KW-0066">ATP synthesis</keyword>
<dbReference type="RefSeq" id="WP_207680251.1">
    <property type="nucleotide sequence ID" value="NZ_CP061800.1"/>
</dbReference>
<dbReference type="HAMAP" id="MF_01398">
    <property type="entry name" value="ATP_synth_b_bprime"/>
    <property type="match status" value="1"/>
</dbReference>
<organism evidence="16 17">
    <name type="scientific">Desulfonema magnum</name>
    <dbReference type="NCBI Taxonomy" id="45655"/>
    <lineage>
        <taxon>Bacteria</taxon>
        <taxon>Pseudomonadati</taxon>
        <taxon>Thermodesulfobacteriota</taxon>
        <taxon>Desulfobacteria</taxon>
        <taxon>Desulfobacterales</taxon>
        <taxon>Desulfococcaceae</taxon>
        <taxon>Desulfonema</taxon>
    </lineage>
</organism>
<dbReference type="CDD" id="cd06503">
    <property type="entry name" value="ATP-synt_Fo_b"/>
    <property type="match status" value="1"/>
</dbReference>
<feature type="chain" id="PRO_5037225486" description="ATP synthase subunit b" evidence="15">
    <location>
        <begin position="24"/>
        <end position="192"/>
    </location>
</feature>
<keyword evidence="7 12" id="KW-0472">Membrane</keyword>
<comment type="subunit">
    <text evidence="12">F-type ATPases have 2 components, F(1) - the catalytic core - and F(0) - the membrane proton channel. F(1) has five subunits: alpha(3), beta(3), gamma(1), delta(1), epsilon(1). F(0) has three main subunits: a(1), b(2) and c(10-14). The alpha and beta chains form an alternating ring which encloses part of the gamma chain. F(1) is attached to F(0) by a central stalk formed by the gamma and epsilon chains, while a peripheral stalk is formed by the delta and b chains.</text>
</comment>
<evidence type="ECO:0000256" key="12">
    <source>
        <dbReference type="HAMAP-Rule" id="MF_01398"/>
    </source>
</evidence>
<accession>A0A975GTL3</accession>
<reference evidence="16" key="1">
    <citation type="journal article" date="2021" name="Microb. Physiol.">
        <title>Proteogenomic Insights into the Physiology of Marine, Sulfate-Reducing, Filamentous Desulfonema limicola and Desulfonema magnum.</title>
        <authorList>
            <person name="Schnaars V."/>
            <person name="Wohlbrand L."/>
            <person name="Scheve S."/>
            <person name="Hinrichs C."/>
            <person name="Reinhardt R."/>
            <person name="Rabus R."/>
        </authorList>
    </citation>
    <scope>NUCLEOTIDE SEQUENCE</scope>
    <source>
        <strain evidence="16">4be13</strain>
    </source>
</reference>
<keyword evidence="2 12" id="KW-0138">CF(0)</keyword>
<evidence type="ECO:0000256" key="9">
    <source>
        <dbReference type="ARBA" id="ARBA00025198"/>
    </source>
</evidence>
<keyword evidence="1 12" id="KW-0813">Transport</keyword>
<feature type="signal peptide" evidence="15">
    <location>
        <begin position="1"/>
        <end position="23"/>
    </location>
</feature>
<evidence type="ECO:0000313" key="16">
    <source>
        <dbReference type="EMBL" id="QTA93206.1"/>
    </source>
</evidence>
<dbReference type="PANTHER" id="PTHR34264">
    <property type="entry name" value="ATP SYNTHASE SUBUNIT B, CHLOROPLASTIC"/>
    <property type="match status" value="1"/>
</dbReference>
<dbReference type="Pfam" id="PF00430">
    <property type="entry name" value="ATP-synt_B"/>
    <property type="match status" value="1"/>
</dbReference>
<dbReference type="PANTHER" id="PTHR34264:SF3">
    <property type="entry name" value="ATP SYNTHASE SUBUNIT B, CHLOROPLASTIC"/>
    <property type="match status" value="1"/>
</dbReference>